<sequence>MPTELRDPSPTTTSNLPSEFNLGATTTTEAAAITTAPPDALPQRERFAATTTTAFDTSNNTQPFIINRQQQQSTTSSHRRQNTDDNDNDNDNDVVEIDAPIVITNQNNKKNKTTKKKTHLYLEPTRMLRWFEDNSKSSKNSASGRGNQAYLLATAPIYDEWIRNNYELQVWQAYSKMGTEHKHWAKEVVQRTKRRDDTTNSRFIQKKMNQLMASIAHASANISDLQIQLATYWEYNAAEMTAQKQAQTTAELTTNLIIERTGLTTTTTQIRSPTTMTASTITKVQNRDPVERLEKHILEYIHHCTLHVKKMAENRIQLAKAQMAEFKALEDFEQIATPSPWNIHLMLKPKVKLCSTKNKNKSIATKRVEYDLPPKFISKIDLTFKIDESIVNKDEIQATYDQMRQITKDFRTQAMKLYVQSLEREYELLSNEIKRIIEGFPSENDDGFDAEAGCAAFKHRTASRGRAKQSRTFRRPDSYPITGRGFLASAIINQANIKLTEQEHQLLRLGPRFIFDDPKTAARRRTTELATLKRKLEARFFEKKVSPGRPVEQFIAELDVLLQNLHNVPTTKKRIKFNKTQTNKSFDNLSSIIQSSQSQVIICPRKKKYYGRIVKRLKYKIHLANTILRKTDKSKVFHLGKLEHYQKKSEEYMEKTQAYQCLGTIDPLPDLIQRTNKYLLDLRLAKW</sequence>
<feature type="compositionally biased region" description="Polar residues" evidence="1">
    <location>
        <begin position="9"/>
        <end position="18"/>
    </location>
</feature>
<comment type="caution">
    <text evidence="2">The sequence shown here is derived from an EMBL/GenBank/DDBJ whole genome shotgun (WGS) entry which is preliminary data.</text>
</comment>
<feature type="compositionally biased region" description="Polar residues" evidence="1">
    <location>
        <begin position="55"/>
        <end position="64"/>
    </location>
</feature>
<feature type="compositionally biased region" description="Acidic residues" evidence="1">
    <location>
        <begin position="84"/>
        <end position="94"/>
    </location>
</feature>
<dbReference type="EMBL" id="CAJNRF010006150">
    <property type="protein sequence ID" value="CAF2078737.1"/>
    <property type="molecule type" value="Genomic_DNA"/>
</dbReference>
<feature type="compositionally biased region" description="Low complexity" evidence="1">
    <location>
        <begin position="67"/>
        <end position="76"/>
    </location>
</feature>
<evidence type="ECO:0000256" key="1">
    <source>
        <dbReference type="SAM" id="MobiDB-lite"/>
    </source>
</evidence>
<evidence type="ECO:0000313" key="3">
    <source>
        <dbReference type="Proteomes" id="UP000663856"/>
    </source>
</evidence>
<name>A0A816RXS9_9BILA</name>
<gene>
    <name evidence="2" type="ORF">WKI299_LOCUS15680</name>
</gene>
<accession>A0A816RXS9</accession>
<feature type="non-terminal residue" evidence="2">
    <location>
        <position position="1"/>
    </location>
</feature>
<dbReference type="Proteomes" id="UP000663856">
    <property type="component" value="Unassembled WGS sequence"/>
</dbReference>
<evidence type="ECO:0000313" key="2">
    <source>
        <dbReference type="EMBL" id="CAF2078737.1"/>
    </source>
</evidence>
<reference evidence="2" key="1">
    <citation type="submission" date="2021-02" db="EMBL/GenBank/DDBJ databases">
        <authorList>
            <person name="Nowell W R."/>
        </authorList>
    </citation>
    <scope>NUCLEOTIDE SEQUENCE</scope>
</reference>
<protein>
    <submittedName>
        <fullName evidence="2">Uncharacterized protein</fullName>
    </submittedName>
</protein>
<feature type="region of interest" description="Disordered" evidence="1">
    <location>
        <begin position="1"/>
        <end position="20"/>
    </location>
</feature>
<feature type="region of interest" description="Disordered" evidence="1">
    <location>
        <begin position="54"/>
        <end position="94"/>
    </location>
</feature>
<organism evidence="2 3">
    <name type="scientific">Rotaria magnacalcarata</name>
    <dbReference type="NCBI Taxonomy" id="392030"/>
    <lineage>
        <taxon>Eukaryota</taxon>
        <taxon>Metazoa</taxon>
        <taxon>Spiralia</taxon>
        <taxon>Gnathifera</taxon>
        <taxon>Rotifera</taxon>
        <taxon>Eurotatoria</taxon>
        <taxon>Bdelloidea</taxon>
        <taxon>Philodinida</taxon>
        <taxon>Philodinidae</taxon>
        <taxon>Rotaria</taxon>
    </lineage>
</organism>
<proteinExistence type="predicted"/>
<dbReference type="AlphaFoldDB" id="A0A816RXS9"/>